<evidence type="ECO:0000313" key="2">
    <source>
        <dbReference type="EMBL" id="MER0430054.1"/>
    </source>
</evidence>
<dbReference type="InterPro" id="IPR025855">
    <property type="entry name" value="Replic_Relax"/>
</dbReference>
<feature type="compositionally biased region" description="Basic and acidic residues" evidence="1">
    <location>
        <begin position="352"/>
        <end position="384"/>
    </location>
</feature>
<evidence type="ECO:0000256" key="1">
    <source>
        <dbReference type="SAM" id="MobiDB-lite"/>
    </source>
</evidence>
<dbReference type="RefSeq" id="WP_350242145.1">
    <property type="nucleotide sequence ID" value="NZ_JBEJUE010000099.1"/>
</dbReference>
<dbReference type="Pfam" id="PF13814">
    <property type="entry name" value="Replic_Relax"/>
    <property type="match status" value="1"/>
</dbReference>
<protein>
    <submittedName>
        <fullName evidence="2">Replication-relaxation family protein</fullName>
    </submittedName>
</protein>
<feature type="region of interest" description="Disordered" evidence="1">
    <location>
        <begin position="352"/>
        <end position="386"/>
    </location>
</feature>
<gene>
    <name evidence="2" type="ORF">ABR748_38710</name>
</gene>
<name>A0ABV1QFW1_STRMI</name>
<proteinExistence type="predicted"/>
<reference evidence="2 3" key="1">
    <citation type="submission" date="2024-01" db="EMBL/GenBank/DDBJ databases">
        <title>Metagenomic exploration of the rhizosphere soil microbial community and their significance in facilitating the development of wild simulated ginseng.</title>
        <authorList>
            <person name="Huang J."/>
        </authorList>
    </citation>
    <scope>NUCLEOTIDE SEQUENCE [LARGE SCALE GENOMIC DNA]</scope>
    <source>
        <strain evidence="2 3">WY141</strain>
    </source>
</reference>
<dbReference type="EMBL" id="JBEJUE010000099">
    <property type="protein sequence ID" value="MER0430054.1"/>
    <property type="molecule type" value="Genomic_DNA"/>
</dbReference>
<evidence type="ECO:0000313" key="3">
    <source>
        <dbReference type="Proteomes" id="UP001456562"/>
    </source>
</evidence>
<keyword evidence="3" id="KW-1185">Reference proteome</keyword>
<dbReference type="Proteomes" id="UP001456562">
    <property type="component" value="Unassembled WGS sequence"/>
</dbReference>
<sequence length="451" mass="50089">MGGASVWPYKSTSRNRGLVLLALGVVKVATAEQLRQLVLPGTADVQTVRNVCKDLRSVGLVESVGRTSFVSPSGRPVWRDLWNLTTAGLASAATELGRPVREMGGTARDAAKAGAPHALAVTDTIDAFCQFPPQPTKPIVRRTTPVPAPVRELPARPAGLGQLRGWETEVPLPVSGTFTTPARGSLRADAVLTAPEAGVPVLFVEVDNHTEPDAVVAWKIESYRRFFQRTTKDHRGRDVPFWQSLWDDSGRDGYPPLALVFAKDGVSPEARMNRMKKIRDLSTACWQGVWHSGSVYDDMVKDGYRDYSGTIPVLATTLAQLRRRGPYGPVWWRYGHPGWETLQDALDNPEDLRGYRHREEQRRTERDTQRERERQEQQEAESRRKAAAWPCPSCGRKVFPDDDGATRPPGSYCTFCTSTKKREQQEAEALAAEEAAAREEAKKNGLFGFLR</sequence>
<organism evidence="2 3">
    <name type="scientific">Streptomyces microflavus</name>
    <name type="common">Streptomyces lipmanii</name>
    <dbReference type="NCBI Taxonomy" id="1919"/>
    <lineage>
        <taxon>Bacteria</taxon>
        <taxon>Bacillati</taxon>
        <taxon>Actinomycetota</taxon>
        <taxon>Actinomycetes</taxon>
        <taxon>Kitasatosporales</taxon>
        <taxon>Streptomycetaceae</taxon>
        <taxon>Streptomyces</taxon>
    </lineage>
</organism>
<feature type="region of interest" description="Disordered" evidence="1">
    <location>
        <begin position="427"/>
        <end position="451"/>
    </location>
</feature>
<accession>A0ABV1QFW1</accession>
<comment type="caution">
    <text evidence="2">The sequence shown here is derived from an EMBL/GenBank/DDBJ whole genome shotgun (WGS) entry which is preliminary data.</text>
</comment>